<proteinExistence type="predicted"/>
<feature type="region of interest" description="Disordered" evidence="1">
    <location>
        <begin position="127"/>
        <end position="146"/>
    </location>
</feature>
<reference evidence="2" key="1">
    <citation type="submission" date="2020-04" db="EMBL/GenBank/DDBJ databases">
        <authorList>
            <person name="Chiriac C."/>
            <person name="Salcher M."/>
            <person name="Ghai R."/>
            <person name="Kavagutti S V."/>
        </authorList>
    </citation>
    <scope>NUCLEOTIDE SEQUENCE</scope>
</reference>
<accession>A0A6J5NBD7</accession>
<organism evidence="2">
    <name type="scientific">uncultured Caudovirales phage</name>
    <dbReference type="NCBI Taxonomy" id="2100421"/>
    <lineage>
        <taxon>Viruses</taxon>
        <taxon>Duplodnaviria</taxon>
        <taxon>Heunggongvirae</taxon>
        <taxon>Uroviricota</taxon>
        <taxon>Caudoviricetes</taxon>
        <taxon>Peduoviridae</taxon>
        <taxon>Maltschvirus</taxon>
        <taxon>Maltschvirus maltsch</taxon>
    </lineage>
</organism>
<evidence type="ECO:0000256" key="1">
    <source>
        <dbReference type="SAM" id="MobiDB-lite"/>
    </source>
</evidence>
<protein>
    <submittedName>
        <fullName evidence="2">Uncharacterized protein</fullName>
    </submittedName>
</protein>
<dbReference type="EMBL" id="LR796615">
    <property type="protein sequence ID" value="CAB4154781.1"/>
    <property type="molecule type" value="Genomic_DNA"/>
</dbReference>
<gene>
    <name evidence="2" type="ORF">UFOVP647_28</name>
</gene>
<evidence type="ECO:0000313" key="2">
    <source>
        <dbReference type="EMBL" id="CAB4154781.1"/>
    </source>
</evidence>
<name>A0A6J5NBD7_9CAUD</name>
<sequence length="146" mass="16008">MDQPSSPTTQENIVQVEAIGLRPASSKTGPKPKELVEATYLGIPVGRDKRVIDPEEVEKLAGIGCKDSEIADWFGIKQDTLRYNFADQLTKGREHLKQSLRRAQLSLALGGNAVMLIWLGKNILGQTDNPTNGEATQPLPWTDKDA</sequence>